<dbReference type="EMBL" id="MT142943">
    <property type="protein sequence ID" value="QJA90860.1"/>
    <property type="molecule type" value="Genomic_DNA"/>
</dbReference>
<accession>A0A6M3L874</accession>
<organism evidence="1">
    <name type="scientific">viral metagenome</name>
    <dbReference type="NCBI Taxonomy" id="1070528"/>
    <lineage>
        <taxon>unclassified sequences</taxon>
        <taxon>metagenomes</taxon>
        <taxon>organismal metagenomes</taxon>
    </lineage>
</organism>
<sequence>MYINQRAVQIPKSTALQQENELLKLQVYALQQKRITNETEIKELHTEINKLCSNTSSMQIQESNNRDQNNKLRRVPYVFEITESNKNIIEKNVSQYYYIEDDEGRGLGSPGKSGYIKCDGHGDITYRLYDKVEDTWSFPATLKAGESDEFKFTDNVRINTVEITPNSDETMFRLRFSSGI</sequence>
<proteinExistence type="predicted"/>
<dbReference type="AlphaFoldDB" id="A0A6M3L874"/>
<name>A0A6M3L874_9ZZZZ</name>
<gene>
    <name evidence="1" type="ORF">MM415B03539_0008</name>
</gene>
<reference evidence="1" key="1">
    <citation type="submission" date="2020-03" db="EMBL/GenBank/DDBJ databases">
        <title>The deep terrestrial virosphere.</title>
        <authorList>
            <person name="Holmfeldt K."/>
            <person name="Nilsson E."/>
            <person name="Simone D."/>
            <person name="Lopez-Fernandez M."/>
            <person name="Wu X."/>
            <person name="de Brujin I."/>
            <person name="Lundin D."/>
            <person name="Andersson A."/>
            <person name="Bertilsson S."/>
            <person name="Dopson M."/>
        </authorList>
    </citation>
    <scope>NUCLEOTIDE SEQUENCE</scope>
    <source>
        <strain evidence="1">MM415B03539</strain>
    </source>
</reference>
<protein>
    <submittedName>
        <fullName evidence="1">Uncharacterized protein</fullName>
    </submittedName>
</protein>
<evidence type="ECO:0000313" key="1">
    <source>
        <dbReference type="EMBL" id="QJA90860.1"/>
    </source>
</evidence>